<comment type="caution">
    <text evidence="2">The sequence shown here is derived from an EMBL/GenBank/DDBJ whole genome shotgun (WGS) entry which is preliminary data.</text>
</comment>
<protein>
    <recommendedName>
        <fullName evidence="3">Type II secretion system protein GspG C-terminal domain-containing protein</fullName>
    </recommendedName>
</protein>
<dbReference type="PANTHER" id="PTHR30093:SF2">
    <property type="entry name" value="TYPE II SECRETION SYSTEM PROTEIN H"/>
    <property type="match status" value="1"/>
</dbReference>
<dbReference type="AlphaFoldDB" id="X0WIG1"/>
<keyword evidence="1" id="KW-0472">Membrane</keyword>
<evidence type="ECO:0000256" key="1">
    <source>
        <dbReference type="SAM" id="Phobius"/>
    </source>
</evidence>
<keyword evidence="1" id="KW-1133">Transmembrane helix</keyword>
<feature type="transmembrane region" description="Helical" evidence="1">
    <location>
        <begin position="30"/>
        <end position="53"/>
    </location>
</feature>
<keyword evidence="1" id="KW-0812">Transmembrane</keyword>
<dbReference type="Gene3D" id="3.30.700.10">
    <property type="entry name" value="Glycoprotein, Type 4 Pilin"/>
    <property type="match status" value="1"/>
</dbReference>
<organism evidence="2">
    <name type="scientific">marine sediment metagenome</name>
    <dbReference type="NCBI Taxonomy" id="412755"/>
    <lineage>
        <taxon>unclassified sequences</taxon>
        <taxon>metagenomes</taxon>
        <taxon>ecological metagenomes</taxon>
    </lineage>
</organism>
<dbReference type="PROSITE" id="PS00409">
    <property type="entry name" value="PROKAR_NTER_METHYL"/>
    <property type="match status" value="1"/>
</dbReference>
<dbReference type="InterPro" id="IPR045584">
    <property type="entry name" value="Pilin-like"/>
</dbReference>
<evidence type="ECO:0008006" key="3">
    <source>
        <dbReference type="Google" id="ProtNLM"/>
    </source>
</evidence>
<accession>X0WIG1</accession>
<dbReference type="NCBIfam" id="TIGR02532">
    <property type="entry name" value="IV_pilin_GFxxxE"/>
    <property type="match status" value="1"/>
</dbReference>
<reference evidence="2" key="1">
    <citation type="journal article" date="2014" name="Front. Microbiol.">
        <title>High frequency of phylogenetically diverse reductive dehalogenase-homologous genes in deep subseafloor sedimentary metagenomes.</title>
        <authorList>
            <person name="Kawai M."/>
            <person name="Futagami T."/>
            <person name="Toyoda A."/>
            <person name="Takaki Y."/>
            <person name="Nishi S."/>
            <person name="Hori S."/>
            <person name="Arai W."/>
            <person name="Tsubouchi T."/>
            <person name="Morono Y."/>
            <person name="Uchiyama I."/>
            <person name="Ito T."/>
            <person name="Fujiyama A."/>
            <person name="Inagaki F."/>
            <person name="Takami H."/>
        </authorList>
    </citation>
    <scope>NUCLEOTIDE SEQUENCE</scope>
    <source>
        <strain evidence="2">Expedition CK06-06</strain>
    </source>
</reference>
<dbReference type="PANTHER" id="PTHR30093">
    <property type="entry name" value="GENERAL SECRETION PATHWAY PROTEIN G"/>
    <property type="match status" value="1"/>
</dbReference>
<dbReference type="SUPFAM" id="SSF54523">
    <property type="entry name" value="Pili subunits"/>
    <property type="match status" value="1"/>
</dbReference>
<dbReference type="InterPro" id="IPR012902">
    <property type="entry name" value="N_methyl_site"/>
</dbReference>
<sequence length="96" mass="10584">MPGERAFTLLETRTPDRVSGRFLRKESLGLTGFTLIELLVVIAIIALLLAILLPSLGKARDQAKGVRCRNNLKQIGLTFTLYTDDNEGKFPRNGGI</sequence>
<proteinExistence type="predicted"/>
<dbReference type="EMBL" id="BARS01020896">
    <property type="protein sequence ID" value="GAG12456.1"/>
    <property type="molecule type" value="Genomic_DNA"/>
</dbReference>
<evidence type="ECO:0000313" key="2">
    <source>
        <dbReference type="EMBL" id="GAG12456.1"/>
    </source>
</evidence>
<gene>
    <name evidence="2" type="ORF">S01H1_33647</name>
</gene>
<feature type="non-terminal residue" evidence="2">
    <location>
        <position position="96"/>
    </location>
</feature>
<dbReference type="Pfam" id="PF07963">
    <property type="entry name" value="N_methyl"/>
    <property type="match status" value="1"/>
</dbReference>
<name>X0WIG1_9ZZZZ</name>